<dbReference type="InterPro" id="IPR034904">
    <property type="entry name" value="FSCA_dom_sf"/>
</dbReference>
<reference evidence="2 3" key="1">
    <citation type="journal article" date="2016" name="Nat. Commun.">
        <title>Thousands of microbial genomes shed light on interconnected biogeochemical processes in an aquifer system.</title>
        <authorList>
            <person name="Anantharaman K."/>
            <person name="Brown C.T."/>
            <person name="Hug L.A."/>
            <person name="Sharon I."/>
            <person name="Castelle C.J."/>
            <person name="Probst A.J."/>
            <person name="Thomas B.C."/>
            <person name="Singh A."/>
            <person name="Wilkins M.J."/>
            <person name="Karaoz U."/>
            <person name="Brodie E.L."/>
            <person name="Williams K.H."/>
            <person name="Hubbard S.S."/>
            <person name="Banfield J.F."/>
        </authorList>
    </citation>
    <scope>NUCLEOTIDE SEQUENCE [LARGE SCALE GENOMIC DNA]</scope>
</reference>
<dbReference type="InterPro" id="IPR052339">
    <property type="entry name" value="Fe-S_Maturation_MIP18"/>
</dbReference>
<proteinExistence type="predicted"/>
<dbReference type="PANTHER" id="PTHR42831:SF1">
    <property type="entry name" value="FE-S PROTEIN MATURATION AUXILIARY FACTOR YITW"/>
    <property type="match status" value="1"/>
</dbReference>
<feature type="domain" description="MIP18 family-like" evidence="1">
    <location>
        <begin position="2"/>
        <end position="73"/>
    </location>
</feature>
<gene>
    <name evidence="2" type="ORF">A3J33_03570</name>
</gene>
<dbReference type="AlphaFoldDB" id="A0A1F4WFE2"/>
<dbReference type="Proteomes" id="UP000176492">
    <property type="component" value="Unassembled WGS sequence"/>
</dbReference>
<evidence type="ECO:0000313" key="2">
    <source>
        <dbReference type="EMBL" id="OGC68154.1"/>
    </source>
</evidence>
<dbReference type="PANTHER" id="PTHR42831">
    <property type="entry name" value="FE-S PROTEIN MATURATION AUXILIARY FACTOR YITW"/>
    <property type="match status" value="1"/>
</dbReference>
<comment type="caution">
    <text evidence="2">The sequence shown here is derived from an EMBL/GenBank/DDBJ whole genome shotgun (WGS) entry which is preliminary data.</text>
</comment>
<dbReference type="SUPFAM" id="SSF117916">
    <property type="entry name" value="Fe-S cluster assembly (FSCA) domain-like"/>
    <property type="match status" value="1"/>
</dbReference>
<dbReference type="Gene3D" id="3.30.300.130">
    <property type="entry name" value="Fe-S cluster assembly (FSCA)"/>
    <property type="match status" value="1"/>
</dbReference>
<organism evidence="2 3">
    <name type="scientific">candidate division WWE3 bacterium RIFCSPLOWO2_02_FULL_53_10</name>
    <dbReference type="NCBI Taxonomy" id="1802629"/>
    <lineage>
        <taxon>Bacteria</taxon>
        <taxon>Katanobacteria</taxon>
    </lineage>
</organism>
<accession>A0A1F4WFE2</accession>
<evidence type="ECO:0000313" key="3">
    <source>
        <dbReference type="Proteomes" id="UP000176492"/>
    </source>
</evidence>
<sequence>MKEKVFEALRKVNDLELGINIVDLGLIYGVAVRGGEAKIKMSPTTPFCPYLPKMIKDIEKAAKGVSGVSRAAVAVVWTPVWSPERMSAEAKAELGML</sequence>
<protein>
    <recommendedName>
        <fullName evidence="1">MIP18 family-like domain-containing protein</fullName>
    </recommendedName>
</protein>
<evidence type="ECO:0000259" key="1">
    <source>
        <dbReference type="Pfam" id="PF01883"/>
    </source>
</evidence>
<dbReference type="Pfam" id="PF01883">
    <property type="entry name" value="FeS_assembly_P"/>
    <property type="match status" value="1"/>
</dbReference>
<dbReference type="InterPro" id="IPR002744">
    <property type="entry name" value="MIP18-like"/>
</dbReference>
<dbReference type="EMBL" id="MEVM01000090">
    <property type="protein sequence ID" value="OGC68154.1"/>
    <property type="molecule type" value="Genomic_DNA"/>
</dbReference>
<name>A0A1F4WFE2_UNCKA</name>